<feature type="compositionally biased region" description="Low complexity" evidence="2">
    <location>
        <begin position="1"/>
        <end position="25"/>
    </location>
</feature>
<dbReference type="OrthoDB" id="5056520at2759"/>
<organism evidence="4 5">
    <name type="scientific">Fusarium pseudocircinatum</name>
    <dbReference type="NCBI Taxonomy" id="56676"/>
    <lineage>
        <taxon>Eukaryota</taxon>
        <taxon>Fungi</taxon>
        <taxon>Dikarya</taxon>
        <taxon>Ascomycota</taxon>
        <taxon>Pezizomycotina</taxon>
        <taxon>Sordariomycetes</taxon>
        <taxon>Hypocreomycetidae</taxon>
        <taxon>Hypocreales</taxon>
        <taxon>Nectriaceae</taxon>
        <taxon>Fusarium</taxon>
        <taxon>Fusarium fujikuroi species complex</taxon>
    </lineage>
</organism>
<evidence type="ECO:0000256" key="2">
    <source>
        <dbReference type="SAM" id="MobiDB-lite"/>
    </source>
</evidence>
<proteinExistence type="predicted"/>
<reference evidence="4 5" key="1">
    <citation type="submission" date="2020-05" db="EMBL/GenBank/DDBJ databases">
        <title>Identification and distribution of gene clusters putatively required for synthesis of sphingolipid metabolism inhibitors in phylogenetically diverse species of the filamentous fungus Fusarium.</title>
        <authorList>
            <person name="Kim H.-S."/>
            <person name="Busman M."/>
            <person name="Brown D.W."/>
            <person name="Divon H."/>
            <person name="Uhlig S."/>
            <person name="Proctor R.H."/>
        </authorList>
    </citation>
    <scope>NUCLEOTIDE SEQUENCE [LARGE SCALE GENOMIC DNA]</scope>
    <source>
        <strain evidence="4 5">NRRL 36939</strain>
    </source>
</reference>
<keyword evidence="3" id="KW-0472">Membrane</keyword>
<name>A0A8H5L8J2_9HYPO</name>
<feature type="region of interest" description="Disordered" evidence="2">
    <location>
        <begin position="1"/>
        <end position="26"/>
    </location>
</feature>
<dbReference type="AlphaFoldDB" id="A0A8H5L8J2"/>
<protein>
    <submittedName>
        <fullName evidence="4">Uncharacterized protein</fullName>
    </submittedName>
</protein>
<keyword evidence="3" id="KW-1133">Transmembrane helix</keyword>
<dbReference type="EMBL" id="JAAOAS010000199">
    <property type="protein sequence ID" value="KAF5586051.1"/>
    <property type="molecule type" value="Genomic_DNA"/>
</dbReference>
<dbReference type="Proteomes" id="UP000546213">
    <property type="component" value="Unassembled WGS sequence"/>
</dbReference>
<keyword evidence="5" id="KW-1185">Reference proteome</keyword>
<feature type="coiled-coil region" evidence="1">
    <location>
        <begin position="35"/>
        <end position="91"/>
    </location>
</feature>
<sequence>MSDYSPTPSSSSSSSSYQTPATSPSEALGERAFQLLGLSIDLARAERTAKQLEASLYNTTRVLDNDITQLRDEMNAILRLREEDLKRAQRRHNHTFLFCVLVVWAAIVLSPVFQHGGARKFF</sequence>
<accession>A0A8H5L8J2</accession>
<feature type="transmembrane region" description="Helical" evidence="3">
    <location>
        <begin position="95"/>
        <end position="113"/>
    </location>
</feature>
<evidence type="ECO:0000313" key="5">
    <source>
        <dbReference type="Proteomes" id="UP000546213"/>
    </source>
</evidence>
<evidence type="ECO:0000256" key="1">
    <source>
        <dbReference type="SAM" id="Coils"/>
    </source>
</evidence>
<evidence type="ECO:0000256" key="3">
    <source>
        <dbReference type="SAM" id="Phobius"/>
    </source>
</evidence>
<evidence type="ECO:0000313" key="4">
    <source>
        <dbReference type="EMBL" id="KAF5586051.1"/>
    </source>
</evidence>
<comment type="caution">
    <text evidence="4">The sequence shown here is derived from an EMBL/GenBank/DDBJ whole genome shotgun (WGS) entry which is preliminary data.</text>
</comment>
<gene>
    <name evidence="4" type="ORF">FPCIR_8071</name>
</gene>
<keyword evidence="3" id="KW-0812">Transmembrane</keyword>
<keyword evidence="1" id="KW-0175">Coiled coil</keyword>